<proteinExistence type="inferred from homology"/>
<dbReference type="InterPro" id="IPR003793">
    <property type="entry name" value="UPF0166"/>
</dbReference>
<name>A0A0W0XUD7_9GAMM</name>
<dbReference type="PANTHER" id="PTHR35983:SF1">
    <property type="entry name" value="UPF0166 PROTEIN TM_0021"/>
    <property type="match status" value="1"/>
</dbReference>
<reference evidence="2 3" key="1">
    <citation type="submission" date="2015-11" db="EMBL/GenBank/DDBJ databases">
        <title>Genomic analysis of 38 Legionella species identifies large and diverse effector repertoires.</title>
        <authorList>
            <person name="Burstein D."/>
            <person name="Amaro F."/>
            <person name="Zusman T."/>
            <person name="Lifshitz Z."/>
            <person name="Cohen O."/>
            <person name="Gilbert J.A."/>
            <person name="Pupko T."/>
            <person name="Shuman H.A."/>
            <person name="Segal G."/>
        </authorList>
    </citation>
    <scope>NUCLEOTIDE SEQUENCE [LARGE SCALE GENOMIC DNA]</scope>
    <source>
        <strain evidence="2 3">CDC#1442-AUS-E</strain>
    </source>
</reference>
<sequence>MQVKVVRIYLSEDSPWLNEIYNYLHDQKVKGATIFRGVKGFGHTGKLREVKLMDMHFNLPMVLEFVDEPAIVDNVLKFLDGKIESGRVLQWNAELTIG</sequence>
<evidence type="ECO:0000313" key="2">
    <source>
        <dbReference type="EMBL" id="KTD48154.1"/>
    </source>
</evidence>
<dbReference type="PATRIC" id="fig|45073.5.peg.2180"/>
<dbReference type="Pfam" id="PF02641">
    <property type="entry name" value="DUF190"/>
    <property type="match status" value="1"/>
</dbReference>
<dbReference type="InterPro" id="IPR015867">
    <property type="entry name" value="N-reg_PII/ATP_PRibTrfase_C"/>
</dbReference>
<dbReference type="SUPFAM" id="SSF54913">
    <property type="entry name" value="GlnB-like"/>
    <property type="match status" value="1"/>
</dbReference>
<dbReference type="InterPro" id="IPR011322">
    <property type="entry name" value="N-reg_PII-like_a/b"/>
</dbReference>
<comment type="caution">
    <text evidence="2">The sequence shown here is derived from an EMBL/GenBank/DDBJ whole genome shotgun (WGS) entry which is preliminary data.</text>
</comment>
<dbReference type="PANTHER" id="PTHR35983">
    <property type="entry name" value="UPF0166 PROTEIN TM_0021"/>
    <property type="match status" value="1"/>
</dbReference>
<dbReference type="STRING" id="45073.Lqui_2070"/>
<accession>A0A0W0XUD7</accession>
<evidence type="ECO:0000313" key="3">
    <source>
        <dbReference type="Proteomes" id="UP000054618"/>
    </source>
</evidence>
<organism evidence="2 3">
    <name type="scientific">Legionella quinlivanii</name>
    <dbReference type="NCBI Taxonomy" id="45073"/>
    <lineage>
        <taxon>Bacteria</taxon>
        <taxon>Pseudomonadati</taxon>
        <taxon>Pseudomonadota</taxon>
        <taxon>Gammaproteobacteria</taxon>
        <taxon>Legionellales</taxon>
        <taxon>Legionellaceae</taxon>
        <taxon>Legionella</taxon>
    </lineage>
</organism>
<comment type="similarity">
    <text evidence="1">Belongs to the UPF0166 family.</text>
</comment>
<protein>
    <submittedName>
        <fullName evidence="2">Uncharacterized protein</fullName>
    </submittedName>
</protein>
<keyword evidence="3" id="KW-1185">Reference proteome</keyword>
<evidence type="ECO:0000256" key="1">
    <source>
        <dbReference type="ARBA" id="ARBA00010554"/>
    </source>
</evidence>
<dbReference type="EMBL" id="LNYS01000013">
    <property type="protein sequence ID" value="KTD48154.1"/>
    <property type="molecule type" value="Genomic_DNA"/>
</dbReference>
<dbReference type="RefSeq" id="WP_058508169.1">
    <property type="nucleotide sequence ID" value="NZ_CAAAIK010000037.1"/>
</dbReference>
<dbReference type="Proteomes" id="UP000054618">
    <property type="component" value="Unassembled WGS sequence"/>
</dbReference>
<dbReference type="OrthoDB" id="5295185at2"/>
<dbReference type="AlphaFoldDB" id="A0A0W0XUD7"/>
<dbReference type="Gene3D" id="3.30.70.120">
    <property type="match status" value="1"/>
</dbReference>
<gene>
    <name evidence="2" type="ORF">Lqui_2070</name>
</gene>